<comment type="caution">
    <text evidence="2">The sequence shown here is derived from an EMBL/GenBank/DDBJ whole genome shotgun (WGS) entry which is preliminary data.</text>
</comment>
<keyword evidence="3" id="KW-1185">Reference proteome</keyword>
<evidence type="ECO:0000313" key="2">
    <source>
        <dbReference type="EMBL" id="KAJ4980071.1"/>
    </source>
</evidence>
<evidence type="ECO:0000256" key="1">
    <source>
        <dbReference type="SAM" id="MobiDB-lite"/>
    </source>
</evidence>
<feature type="region of interest" description="Disordered" evidence="1">
    <location>
        <begin position="151"/>
        <end position="191"/>
    </location>
</feature>
<feature type="compositionally biased region" description="Basic residues" evidence="1">
    <location>
        <begin position="177"/>
        <end position="191"/>
    </location>
</feature>
<dbReference type="Proteomes" id="UP001141806">
    <property type="component" value="Unassembled WGS sequence"/>
</dbReference>
<sequence>MIISRAGSTATCLQFLWIEMSCCVLMKLWRFLSSESGEELEANELHGSIVWFRIRPTPESAILIMRFQHFFSFSSNNEFRSPRHSSRSKDLPLLRFFLSRSGKKNKIEVQNRQYDSKDSDLEVKNETKQKSRTEKEDFKNWKSNLGWRRTCESGTFNNQQEQRNSDAQNREMDCRRRSNKYGKAKRRRAEE</sequence>
<organism evidence="2 3">
    <name type="scientific">Protea cynaroides</name>
    <dbReference type="NCBI Taxonomy" id="273540"/>
    <lineage>
        <taxon>Eukaryota</taxon>
        <taxon>Viridiplantae</taxon>
        <taxon>Streptophyta</taxon>
        <taxon>Embryophyta</taxon>
        <taxon>Tracheophyta</taxon>
        <taxon>Spermatophyta</taxon>
        <taxon>Magnoliopsida</taxon>
        <taxon>Proteales</taxon>
        <taxon>Proteaceae</taxon>
        <taxon>Protea</taxon>
    </lineage>
</organism>
<accession>A0A9Q0L117</accession>
<protein>
    <submittedName>
        <fullName evidence="2">Uncharacterized protein</fullName>
    </submittedName>
</protein>
<name>A0A9Q0L117_9MAGN</name>
<dbReference type="EMBL" id="JAMYWD010000002">
    <property type="protein sequence ID" value="KAJ4980071.1"/>
    <property type="molecule type" value="Genomic_DNA"/>
</dbReference>
<dbReference type="AlphaFoldDB" id="A0A9Q0L117"/>
<gene>
    <name evidence="2" type="ORF">NE237_010851</name>
</gene>
<feature type="compositionally biased region" description="Polar residues" evidence="1">
    <location>
        <begin position="152"/>
        <end position="167"/>
    </location>
</feature>
<evidence type="ECO:0000313" key="3">
    <source>
        <dbReference type="Proteomes" id="UP001141806"/>
    </source>
</evidence>
<proteinExistence type="predicted"/>
<reference evidence="2" key="1">
    <citation type="journal article" date="2023" name="Plant J.">
        <title>The genome of the king protea, Protea cynaroides.</title>
        <authorList>
            <person name="Chang J."/>
            <person name="Duong T.A."/>
            <person name="Schoeman C."/>
            <person name="Ma X."/>
            <person name="Roodt D."/>
            <person name="Barker N."/>
            <person name="Li Z."/>
            <person name="Van de Peer Y."/>
            <person name="Mizrachi E."/>
        </authorList>
    </citation>
    <scope>NUCLEOTIDE SEQUENCE</scope>
    <source>
        <tissue evidence="2">Young leaves</tissue>
    </source>
</reference>